<evidence type="ECO:0000256" key="6">
    <source>
        <dbReference type="ARBA" id="ARBA00031792"/>
    </source>
</evidence>
<feature type="compositionally biased region" description="Polar residues" evidence="9">
    <location>
        <begin position="381"/>
        <end position="395"/>
    </location>
</feature>
<comment type="caution">
    <text evidence="11">The sequence shown here is derived from an EMBL/GenBank/DDBJ whole genome shotgun (WGS) entry which is preliminary data.</text>
</comment>
<dbReference type="GO" id="GO:0002939">
    <property type="term" value="P:tRNA N1-guanine methylation"/>
    <property type="evidence" value="ECO:0007669"/>
    <property type="project" value="TreeGrafter"/>
</dbReference>
<dbReference type="OrthoDB" id="278300at2759"/>
<evidence type="ECO:0000256" key="9">
    <source>
        <dbReference type="SAM" id="MobiDB-lite"/>
    </source>
</evidence>
<evidence type="ECO:0000256" key="1">
    <source>
        <dbReference type="ARBA" id="ARBA00012797"/>
    </source>
</evidence>
<keyword evidence="5" id="KW-0949">S-adenosyl-L-methionine</keyword>
<evidence type="ECO:0000256" key="4">
    <source>
        <dbReference type="ARBA" id="ARBA00022679"/>
    </source>
</evidence>
<feature type="compositionally biased region" description="Acidic residues" evidence="9">
    <location>
        <begin position="193"/>
        <end position="205"/>
    </location>
</feature>
<proteinExistence type="predicted"/>
<evidence type="ECO:0000313" key="11">
    <source>
        <dbReference type="EMBL" id="TCD63881.1"/>
    </source>
</evidence>
<keyword evidence="12" id="KW-1185">Reference proteome</keyword>
<dbReference type="PANTHER" id="PTHR13563">
    <property type="entry name" value="TRNA (GUANINE-9-) METHYLTRANSFERASE"/>
    <property type="match status" value="1"/>
</dbReference>
<feature type="compositionally biased region" description="Basic and acidic residues" evidence="9">
    <location>
        <begin position="327"/>
        <end position="348"/>
    </location>
</feature>
<evidence type="ECO:0000256" key="2">
    <source>
        <dbReference type="ARBA" id="ARBA00020451"/>
    </source>
</evidence>
<keyword evidence="4 11" id="KW-0808">Transferase</keyword>
<sequence>MDASSSTEPSIPAPDALSEDPITSTPAPLSKNAQKKLAKAVRLAEAKKERRAVEKEKRKQKKRERYEKERAEAEAEGEDGPLKKKVKLDAAPQKRPFDARVVVDLAFDELMSENEVKSLTSQLAFTYSANRKAVAPFTSLLFTGLGGRTFTRLEAISDAAYKRWIDTDWWTEGYERLWEAEAETEVTKATGSEEADEKIEKEEDASGTVKKKAKTAKKQQKPQTAPRETVVYLTADSAEELTELKEDETYIIGGIVDHNRYKNLCLKKSQDTNIRSARLPIGTYLSELKTRKVLTVNQTFEILLKWTETRDWEQALYSVVPKRKFHEKAGASDKKGEKEDGEADKVVIEAEEVEQGGEEGDDRDEADEGVVEAAIPDESEPSMSVDPQKSESSSS</sequence>
<evidence type="ECO:0000256" key="8">
    <source>
        <dbReference type="ARBA" id="ARBA00048434"/>
    </source>
</evidence>
<dbReference type="InterPro" id="IPR038459">
    <property type="entry name" value="MT_TRM10-typ_sf"/>
</dbReference>
<dbReference type="GO" id="GO:0052905">
    <property type="term" value="F:tRNA (guanosine(9)-N1)-methyltransferase activity"/>
    <property type="evidence" value="ECO:0007669"/>
    <property type="project" value="UniProtKB-EC"/>
</dbReference>
<dbReference type="Proteomes" id="UP000292702">
    <property type="component" value="Unassembled WGS sequence"/>
</dbReference>
<comment type="catalytic activity">
    <reaction evidence="8">
        <text>guanosine(9) in tRNA + S-adenosyl-L-methionine = N(1)-methylguanosine(9) in tRNA + S-adenosyl-L-homocysteine + H(+)</text>
        <dbReference type="Rhea" id="RHEA:43156"/>
        <dbReference type="Rhea" id="RHEA-COMP:10367"/>
        <dbReference type="Rhea" id="RHEA-COMP:10368"/>
        <dbReference type="ChEBI" id="CHEBI:15378"/>
        <dbReference type="ChEBI" id="CHEBI:57856"/>
        <dbReference type="ChEBI" id="CHEBI:59789"/>
        <dbReference type="ChEBI" id="CHEBI:73542"/>
        <dbReference type="ChEBI" id="CHEBI:74269"/>
        <dbReference type="EC" id="2.1.1.221"/>
    </reaction>
</comment>
<evidence type="ECO:0000256" key="3">
    <source>
        <dbReference type="ARBA" id="ARBA00022603"/>
    </source>
</evidence>
<dbReference type="PROSITE" id="PS51675">
    <property type="entry name" value="SAM_MT_TRM10"/>
    <property type="match status" value="1"/>
</dbReference>
<dbReference type="InterPro" id="IPR007356">
    <property type="entry name" value="tRNA_m1G_MeTrfase_euk"/>
</dbReference>
<dbReference type="AlphaFoldDB" id="A0A4R0R845"/>
<dbReference type="EC" id="2.1.1.221" evidence="1"/>
<name>A0A4R0R845_9APHY</name>
<feature type="region of interest" description="Disordered" evidence="9">
    <location>
        <begin position="1"/>
        <end position="80"/>
    </location>
</feature>
<dbReference type="PANTHER" id="PTHR13563:SF13">
    <property type="entry name" value="TRNA METHYLTRANSFERASE 10 HOMOLOG A"/>
    <property type="match status" value="1"/>
</dbReference>
<dbReference type="GO" id="GO:0000049">
    <property type="term" value="F:tRNA binding"/>
    <property type="evidence" value="ECO:0007669"/>
    <property type="project" value="TreeGrafter"/>
</dbReference>
<feature type="compositionally biased region" description="Basic and acidic residues" evidence="9">
    <location>
        <begin position="64"/>
        <end position="73"/>
    </location>
</feature>
<feature type="compositionally biased region" description="Acidic residues" evidence="9">
    <location>
        <begin position="349"/>
        <end position="380"/>
    </location>
</feature>
<feature type="region of interest" description="Disordered" evidence="9">
    <location>
        <begin position="327"/>
        <end position="395"/>
    </location>
</feature>
<organism evidence="11 12">
    <name type="scientific">Steccherinum ochraceum</name>
    <dbReference type="NCBI Taxonomy" id="92696"/>
    <lineage>
        <taxon>Eukaryota</taxon>
        <taxon>Fungi</taxon>
        <taxon>Dikarya</taxon>
        <taxon>Basidiomycota</taxon>
        <taxon>Agaricomycotina</taxon>
        <taxon>Agaricomycetes</taxon>
        <taxon>Polyporales</taxon>
        <taxon>Steccherinaceae</taxon>
        <taxon>Steccherinum</taxon>
    </lineage>
</organism>
<dbReference type="InterPro" id="IPR028564">
    <property type="entry name" value="MT_TRM10-typ"/>
</dbReference>
<feature type="compositionally biased region" description="Basic residues" evidence="9">
    <location>
        <begin position="209"/>
        <end position="220"/>
    </location>
</feature>
<reference evidence="11 12" key="1">
    <citation type="submission" date="2018-11" db="EMBL/GenBank/DDBJ databases">
        <title>Genome assembly of Steccherinum ochraceum LE-BIN_3174, the white-rot fungus of the Steccherinaceae family (The Residual Polyporoid clade, Polyporales, Basidiomycota).</title>
        <authorList>
            <person name="Fedorova T.V."/>
            <person name="Glazunova O.A."/>
            <person name="Landesman E.O."/>
            <person name="Moiseenko K.V."/>
            <person name="Psurtseva N.V."/>
            <person name="Savinova O.S."/>
            <person name="Shakhova N.V."/>
            <person name="Tyazhelova T.V."/>
            <person name="Vasina D.V."/>
        </authorList>
    </citation>
    <scope>NUCLEOTIDE SEQUENCE [LARGE SCALE GENOMIC DNA]</scope>
    <source>
        <strain evidence="11 12">LE-BIN_3174</strain>
    </source>
</reference>
<feature type="domain" description="SAM-dependent MTase TRM10-type" evidence="10">
    <location>
        <begin position="87"/>
        <end position="327"/>
    </location>
</feature>
<dbReference type="EMBL" id="RWJN01000269">
    <property type="protein sequence ID" value="TCD63881.1"/>
    <property type="molecule type" value="Genomic_DNA"/>
</dbReference>
<evidence type="ECO:0000256" key="7">
    <source>
        <dbReference type="ARBA" id="ARBA00032166"/>
    </source>
</evidence>
<keyword evidence="3 11" id="KW-0489">Methyltransferase</keyword>
<gene>
    <name evidence="11" type="primary">TRM10</name>
    <name evidence="11" type="ORF">EIP91_004821</name>
</gene>
<feature type="compositionally biased region" description="Basic and acidic residues" evidence="9">
    <location>
        <begin position="42"/>
        <end position="57"/>
    </location>
</feature>
<dbReference type="Gene3D" id="3.40.1280.30">
    <property type="match status" value="1"/>
</dbReference>
<feature type="region of interest" description="Disordered" evidence="9">
    <location>
        <begin position="182"/>
        <end position="228"/>
    </location>
</feature>
<evidence type="ECO:0000256" key="5">
    <source>
        <dbReference type="ARBA" id="ARBA00022691"/>
    </source>
</evidence>
<dbReference type="GO" id="GO:0005634">
    <property type="term" value="C:nucleus"/>
    <property type="evidence" value="ECO:0007669"/>
    <property type="project" value="TreeGrafter"/>
</dbReference>
<dbReference type="STRING" id="92696.A0A4R0R845"/>
<protein>
    <recommendedName>
        <fullName evidence="2">tRNA (guanine(9)-N1)-methyltransferase</fullName>
        <ecNumber evidence="1">2.1.1.221</ecNumber>
    </recommendedName>
    <alternativeName>
        <fullName evidence="7">tRNA methyltransferase 10</fullName>
    </alternativeName>
    <alternativeName>
        <fullName evidence="6">tRNA(m1G9)-methyltransferase</fullName>
    </alternativeName>
</protein>
<evidence type="ECO:0000259" key="10">
    <source>
        <dbReference type="PROSITE" id="PS51675"/>
    </source>
</evidence>
<dbReference type="CDD" id="cd18089">
    <property type="entry name" value="SPOUT_Trm10-like"/>
    <property type="match status" value="1"/>
</dbReference>
<evidence type="ECO:0000313" key="12">
    <source>
        <dbReference type="Proteomes" id="UP000292702"/>
    </source>
</evidence>
<accession>A0A4R0R845</accession>